<evidence type="ECO:0000313" key="2">
    <source>
        <dbReference type="Proteomes" id="UP001140096"/>
    </source>
</evidence>
<sequence>MSSNALARERRAKMLELYDERHIENDSIRKLIWPADAKLKHLAEGITNRIEKEMEQHLNPAPPKVNPMDSGIRTRSKGPIADTSISGMSATCTTSSSSRPVQRVSSRATSSKKPKQSSNIDTERMADIDDIKKWTTTKGDYKGSEKDMYRPIQSFVAYVARRVQSHLSSDKSISVVAKGGCRLVIPCNITDYKPEDSDDNTRIDIGLVDSKYDADIKPCIEASYYQLRAIFEVKKRKDDVRNAFAQLYEYTRQMYAEQHDLCFAWGFTMCAGDVRVCHFGPSKAVASKPMDIATRQGRRDFIELLVNMSLCDDSQLGQDPTLRYLPELGCWQIDCPDDDTNNNDSAMLRQYYFTNIICIADHLFGRHTRCFPATAIRPTKQIQEGESIEATVIIKDAFAIAKPQAREDDRDEVKTLKKIRDTFEGNNPDDILYPKIVVGGRVRFEKGGRTVEDTTSTMYEGVDDRLLDMVTGGPLFRAHRRIVLESIGEPLRTAKTVKEFVAVICDAMQCHYEIVDKCKILHRDISDNNILVVRKNNTVRGLLIDFDCAIDMSEAKKDARCEMTGTFPFMSLNNLTGSNVMRTSLDDWESMLYLLCWYATIGFGNNDECRLAEERLKNLPIARWRYGTMGDITRAKLNDLRYLGNFKRNIVDEFGKMGANYKKLGKLAVQLYKALFMNSNFDGHYHGTDGEEVDSSDDSDDDDDGALSSSSLSFIPPADIPTYTATFNSNVTAGATRIGGDAARRVLMQSRLPVNELGRIWELSDTRRTGSLSLPEFMLAMFLAQSRIKGKALPDSLPPKIAAEVAAAMNSTPVIAQQQLSMPAAIGMSGPIGMTPNIGMTGTTQFNMPAPTQFNAPVTSQFNAPPPTQFAMPAPAQYNAPAPAQFNTPAPTQFSMPAPLHYTPSAEPESIQTFESQFPDISLSPSSGLTLVKQTFNNHPISSNTQPQWTITPSERAQYEGIFRRWDSGRGVLRGDQAREVFAQSSLSQTDLAKIWMLADTSNQGELNLDEFSVAMHLIFRRLAGAPIPDVLPQELVPRSSKDFMSSLTEMKEQLMVKRPSATPSAAPSTSFLNDANDFDDDGIYQSANRRRNQGSNTPSVDTRSHSPSGPSAATAESVDQLRRLVQQRKDDIQKARSESERRHKERAESRVTGRWRIDDLKREIEDIHRNTPLTDNDEMGGDRGRLLAKRQRLVASINELLLIMPALANDCERIAREVADTSKSMGRKKQDKPPLSDMEARAARLVAQRMAALTGEPLVEDDDEPDDDRVVKAERKLRESRERVQTITSGVDHVTRAMRDLPSSSKWENGVGVVSQEVRDFVTRLSSIERQAPIRTSAFSPVISKEEEKEEVEETKKPLTIAERLALATNKQERDRILQDIAEERFRDRQRALGIPDPSESAPPTVAAKRPEMQERAPVASNPFAAAAAAAEPVSPPVSVPTYASVPLFVSAPAAAPVSAPSFTTVPVSTPAPAPAAAEPFGDDSSEEDEWDRDDSSDDDELPPPLGPELFGAPATSPAARAESPVSTVSFDTAFANPTAATPPAPLALKDESNPFLGLLSATTAEFEKLRLRALYPYHPDADDELAIETGDLIETLPVPASQKAVRGDGWLYGGILEESDADDGWKLGSRTGWFPRDYAETLGAPGTRGWIKTKALFGTAKYDYEPQHEDELKVSVGQRVRVVDGDAAESWWKVRVIGTDTAGMLPAMYIDVDK</sequence>
<keyword evidence="2" id="KW-1185">Reference proteome</keyword>
<comment type="caution">
    <text evidence="1">The sequence shown here is derived from an EMBL/GenBank/DDBJ whole genome shotgun (WGS) entry which is preliminary data.</text>
</comment>
<proteinExistence type="predicted"/>
<accession>A0ACC1LPA9</accession>
<gene>
    <name evidence="1" type="primary">PAN1_1</name>
    <name evidence="1" type="ORF">H4S07_001074</name>
</gene>
<dbReference type="Proteomes" id="UP001140096">
    <property type="component" value="Unassembled WGS sequence"/>
</dbReference>
<dbReference type="EMBL" id="JANBUP010000140">
    <property type="protein sequence ID" value="KAJ2812886.1"/>
    <property type="molecule type" value="Genomic_DNA"/>
</dbReference>
<protein>
    <submittedName>
        <fullName evidence="1">Actin organization and endocytosis protein</fullName>
    </submittedName>
</protein>
<organism evidence="1 2">
    <name type="scientific">Coemansia furcata</name>
    <dbReference type="NCBI Taxonomy" id="417177"/>
    <lineage>
        <taxon>Eukaryota</taxon>
        <taxon>Fungi</taxon>
        <taxon>Fungi incertae sedis</taxon>
        <taxon>Zoopagomycota</taxon>
        <taxon>Kickxellomycotina</taxon>
        <taxon>Kickxellomycetes</taxon>
        <taxon>Kickxellales</taxon>
        <taxon>Kickxellaceae</taxon>
        <taxon>Coemansia</taxon>
    </lineage>
</organism>
<evidence type="ECO:0000313" key="1">
    <source>
        <dbReference type="EMBL" id="KAJ2812886.1"/>
    </source>
</evidence>
<name>A0ACC1LPA9_9FUNG</name>
<reference evidence="1" key="1">
    <citation type="submission" date="2022-07" db="EMBL/GenBank/DDBJ databases">
        <title>Phylogenomic reconstructions and comparative analyses of Kickxellomycotina fungi.</title>
        <authorList>
            <person name="Reynolds N.K."/>
            <person name="Stajich J.E."/>
            <person name="Barry K."/>
            <person name="Grigoriev I.V."/>
            <person name="Crous P."/>
            <person name="Smith M.E."/>
        </authorList>
    </citation>
    <scope>NUCLEOTIDE SEQUENCE</scope>
    <source>
        <strain evidence="1">CBS 102833</strain>
    </source>
</reference>